<dbReference type="PANTHER" id="PTHR31342">
    <property type="entry name" value="PROTEIN CHUP1, CHLOROPLASTIC"/>
    <property type="match status" value="1"/>
</dbReference>
<evidence type="ECO:0000256" key="3">
    <source>
        <dbReference type="SAM" id="MobiDB-lite"/>
    </source>
</evidence>
<feature type="compositionally biased region" description="Pro residues" evidence="3">
    <location>
        <begin position="255"/>
        <end position="267"/>
    </location>
</feature>
<gene>
    <name evidence="4" type="ORF">NE237_012504</name>
</gene>
<name>A0A9Q0GZ88_9MAGN</name>
<dbReference type="PANTHER" id="PTHR31342:SF43">
    <property type="entry name" value="F11A17.16"/>
    <property type="match status" value="1"/>
</dbReference>
<sequence>MNQEILTTAADSKLSYSKSTTPSRLRVSSKAKDSLKLDVSNGVSPGLRARPKSVPPDPNNSQKVRRSLGLNKLKSTEDVVGSQKRREGEEIKSVGRTGKRTVVEQFAQPRRSVELSSQRVEDDTGGKRKELQGKHRASENLVKDLQSEISTLKFQLEKLRSLNVELESQNRQFAKDLAAAEAKISALESRQKEPVDEEFHSHNFNKAQKHIANKLEHLLRDRETIKEGSTDKIPVTPQQGVLKGIDMQQRAPVSSTPPPPPPPPPRVPARVVSMLKAPTLVQFYHSLTKQEGKKDPQRSGNINNPNVSNAHSSIVDEIQNRSAHLIAIRADVETKGEFIKFLIQKVQDAMYADIEDVLKFVDWLDVKLSSLADERAVLKHFDWPEKKADALREAAVEYRDLKRLESEVSSYNDDNTMPCEVSLKKMASLLDKSERNIQRLIKLRESAIPFYRVWKVPTDWMLDSGMVNKIKQGSIKLAKMYMKRVSLELESVQNTERESMQEALLLQGVRFAYRAHQFAGGLDSETMCAFEEIKQRMPVHMGGHRQLLAGA</sequence>
<feature type="region of interest" description="Disordered" evidence="3">
    <location>
        <begin position="289"/>
        <end position="309"/>
    </location>
</feature>
<dbReference type="Proteomes" id="UP001141806">
    <property type="component" value="Unassembled WGS sequence"/>
</dbReference>
<keyword evidence="1 2" id="KW-0175">Coiled coil</keyword>
<evidence type="ECO:0008006" key="6">
    <source>
        <dbReference type="Google" id="ProtNLM"/>
    </source>
</evidence>
<feature type="compositionally biased region" description="Basic and acidic residues" evidence="3">
    <location>
        <begin position="84"/>
        <end position="93"/>
    </location>
</feature>
<feature type="region of interest" description="Disordered" evidence="3">
    <location>
        <begin position="248"/>
        <end position="267"/>
    </location>
</feature>
<dbReference type="InterPro" id="IPR040265">
    <property type="entry name" value="CHUP1/IPGA1-like"/>
</dbReference>
<accession>A0A9Q0GZ88</accession>
<dbReference type="GO" id="GO:0055028">
    <property type="term" value="C:cortical microtubule"/>
    <property type="evidence" value="ECO:0007669"/>
    <property type="project" value="TreeGrafter"/>
</dbReference>
<evidence type="ECO:0000313" key="5">
    <source>
        <dbReference type="Proteomes" id="UP001141806"/>
    </source>
</evidence>
<keyword evidence="5" id="KW-1185">Reference proteome</keyword>
<dbReference type="GO" id="GO:0072699">
    <property type="term" value="P:protein localization to cortical microtubule cytoskeleton"/>
    <property type="evidence" value="ECO:0007669"/>
    <property type="project" value="TreeGrafter"/>
</dbReference>
<dbReference type="AlphaFoldDB" id="A0A9Q0GZ88"/>
<evidence type="ECO:0000256" key="1">
    <source>
        <dbReference type="ARBA" id="ARBA00023054"/>
    </source>
</evidence>
<feature type="region of interest" description="Disordered" evidence="3">
    <location>
        <begin position="1"/>
        <end position="139"/>
    </location>
</feature>
<dbReference type="EMBL" id="JAMYWD010000011">
    <property type="protein sequence ID" value="KAJ4955721.1"/>
    <property type="molecule type" value="Genomic_DNA"/>
</dbReference>
<feature type="compositionally biased region" description="Polar residues" evidence="3">
    <location>
        <begin position="298"/>
        <end position="309"/>
    </location>
</feature>
<reference evidence="4" key="1">
    <citation type="journal article" date="2023" name="Plant J.">
        <title>The genome of the king protea, Protea cynaroides.</title>
        <authorList>
            <person name="Chang J."/>
            <person name="Duong T.A."/>
            <person name="Schoeman C."/>
            <person name="Ma X."/>
            <person name="Roodt D."/>
            <person name="Barker N."/>
            <person name="Li Z."/>
            <person name="Van de Peer Y."/>
            <person name="Mizrachi E."/>
        </authorList>
    </citation>
    <scope>NUCLEOTIDE SEQUENCE</scope>
    <source>
        <tissue evidence="4">Young leaves</tissue>
    </source>
</reference>
<proteinExistence type="predicted"/>
<dbReference type="OrthoDB" id="673648at2759"/>
<feature type="compositionally biased region" description="Polar residues" evidence="3">
    <location>
        <begin position="1"/>
        <end position="23"/>
    </location>
</feature>
<evidence type="ECO:0000313" key="4">
    <source>
        <dbReference type="EMBL" id="KAJ4955721.1"/>
    </source>
</evidence>
<organism evidence="4 5">
    <name type="scientific">Protea cynaroides</name>
    <dbReference type="NCBI Taxonomy" id="273540"/>
    <lineage>
        <taxon>Eukaryota</taxon>
        <taxon>Viridiplantae</taxon>
        <taxon>Streptophyta</taxon>
        <taxon>Embryophyta</taxon>
        <taxon>Tracheophyta</taxon>
        <taxon>Spermatophyta</taxon>
        <taxon>Magnoliopsida</taxon>
        <taxon>Proteales</taxon>
        <taxon>Proteaceae</taxon>
        <taxon>Protea</taxon>
    </lineage>
</organism>
<protein>
    <recommendedName>
        <fullName evidence="6">Protein CHUP1, chloroplastic</fullName>
    </recommendedName>
</protein>
<feature type="coiled-coil region" evidence="2">
    <location>
        <begin position="387"/>
        <end position="443"/>
    </location>
</feature>
<evidence type="ECO:0000256" key="2">
    <source>
        <dbReference type="SAM" id="Coils"/>
    </source>
</evidence>
<feature type="compositionally biased region" description="Basic and acidic residues" evidence="3">
    <location>
        <begin position="119"/>
        <end position="139"/>
    </location>
</feature>
<comment type="caution">
    <text evidence="4">The sequence shown here is derived from an EMBL/GenBank/DDBJ whole genome shotgun (WGS) entry which is preliminary data.</text>
</comment>